<protein>
    <submittedName>
        <fullName evidence="2">Uncharacterized protein</fullName>
    </submittedName>
</protein>
<evidence type="ECO:0000313" key="3">
    <source>
        <dbReference type="Proteomes" id="UP000275727"/>
    </source>
</evidence>
<dbReference type="Proteomes" id="UP000275727">
    <property type="component" value="Chromosome"/>
</dbReference>
<reference evidence="2 3" key="1">
    <citation type="submission" date="2018-06" db="EMBL/GenBank/DDBJ databases">
        <title>Complete Genome Sequence of the Microcystin-Degrading Bacterium Sphingosinicella microcystinivorans Strain B-9.</title>
        <authorList>
            <person name="Jin H."/>
            <person name="Nishizawa T."/>
            <person name="Guo Y."/>
            <person name="Nishizawa A."/>
            <person name="Park H."/>
            <person name="Kato H."/>
            <person name="Tsuji K."/>
            <person name="Harada K."/>
        </authorList>
    </citation>
    <scope>NUCLEOTIDE SEQUENCE [LARGE SCALE GENOMIC DNA]</scope>
    <source>
        <strain evidence="2 3">B9</strain>
    </source>
</reference>
<sequence length="212" mass="22193">MSGRLMRMATDSSPADAFEALRREVALLRRALEGLAAEQKAQPDYSGVLVGIGARIREQNAALGTMAEAPALQLTPEAIGQQILRASEQVRAEDARLLGQAQNGMTGAARQIEAALASARTAHAQQRAVRWSAMLGLVIGAIVGAAGAAITADAISVLPVAGILSAVRTGSQENSSRCPASEEVEDWKGSIGAARTDCALSWRCHHQRSITT</sequence>
<keyword evidence="1" id="KW-0472">Membrane</keyword>
<keyword evidence="1" id="KW-0812">Transmembrane</keyword>
<organism evidence="2 3">
    <name type="scientific">Sphingosinicella microcystinivorans</name>
    <dbReference type="NCBI Taxonomy" id="335406"/>
    <lineage>
        <taxon>Bacteria</taxon>
        <taxon>Pseudomonadati</taxon>
        <taxon>Pseudomonadota</taxon>
        <taxon>Alphaproteobacteria</taxon>
        <taxon>Sphingomonadales</taxon>
        <taxon>Sphingosinicellaceae</taxon>
        <taxon>Sphingosinicella</taxon>
    </lineage>
</organism>
<name>A0AAD1G1L3_SPHMI</name>
<evidence type="ECO:0000313" key="2">
    <source>
        <dbReference type="EMBL" id="BBE35022.1"/>
    </source>
</evidence>
<dbReference type="AlphaFoldDB" id="A0AAD1G1L3"/>
<dbReference type="EMBL" id="AP018711">
    <property type="protein sequence ID" value="BBE35022.1"/>
    <property type="molecule type" value="Genomic_DNA"/>
</dbReference>
<proteinExistence type="predicted"/>
<feature type="transmembrane region" description="Helical" evidence="1">
    <location>
        <begin position="128"/>
        <end position="150"/>
    </location>
</feature>
<accession>A0AAD1G1L3</accession>
<keyword evidence="1" id="KW-1133">Transmembrane helix</keyword>
<evidence type="ECO:0000256" key="1">
    <source>
        <dbReference type="SAM" id="Phobius"/>
    </source>
</evidence>
<gene>
    <name evidence="2" type="ORF">SmB9_26800</name>
</gene>
<dbReference type="KEGG" id="smic:SmB9_26800"/>